<accession>A0A1E5T7A6</accession>
<evidence type="ECO:0000313" key="1">
    <source>
        <dbReference type="EMBL" id="OEK07262.1"/>
    </source>
</evidence>
<dbReference type="EMBL" id="MDGQ01000003">
    <property type="protein sequence ID" value="OEK07262.1"/>
    <property type="molecule type" value="Genomic_DNA"/>
</dbReference>
<reference evidence="1 2" key="1">
    <citation type="submission" date="2016-08" db="EMBL/GenBank/DDBJ databases">
        <title>Draft genome of Fabibacter sp. strain SK-8.</title>
        <authorList>
            <person name="Wong S.-K."/>
            <person name="Hamasaki K."/>
            <person name="Yoshizawa S."/>
        </authorList>
    </citation>
    <scope>NUCLEOTIDE SEQUENCE [LARGE SCALE GENOMIC DNA]</scope>
    <source>
        <strain evidence="1 2">SK-8</strain>
    </source>
</reference>
<organism evidence="1 2">
    <name type="scientific">Roseivirga misakiensis</name>
    <dbReference type="NCBI Taxonomy" id="1563681"/>
    <lineage>
        <taxon>Bacteria</taxon>
        <taxon>Pseudomonadati</taxon>
        <taxon>Bacteroidota</taxon>
        <taxon>Cytophagia</taxon>
        <taxon>Cytophagales</taxon>
        <taxon>Roseivirgaceae</taxon>
        <taxon>Roseivirga</taxon>
    </lineage>
</organism>
<dbReference type="STRING" id="1563681.BFP71_04330"/>
<dbReference type="Proteomes" id="UP000095552">
    <property type="component" value="Unassembled WGS sequence"/>
</dbReference>
<gene>
    <name evidence="1" type="ORF">BFP71_04330</name>
</gene>
<name>A0A1E5T7A6_9BACT</name>
<protein>
    <submittedName>
        <fullName evidence="1">Uncharacterized protein</fullName>
    </submittedName>
</protein>
<comment type="caution">
    <text evidence="1">The sequence shown here is derived from an EMBL/GenBank/DDBJ whole genome shotgun (WGS) entry which is preliminary data.</text>
</comment>
<keyword evidence="2" id="KW-1185">Reference proteome</keyword>
<proteinExistence type="predicted"/>
<sequence length="157" mass="18219">MASNVRQDSLFLGISLQMDSKTFFGHCWELNKKGVLTNGVGSQIKYDASEYFEHDTDMFFYPKFQDKKIIEMPMHFKYANWSLWNEELKVETLIEEVKAALVNWYGGEFIKMVSDDGSKTVWVKVDGNRRIRVYRQSISSVAVVITDLLAPEKEEKS</sequence>
<evidence type="ECO:0000313" key="2">
    <source>
        <dbReference type="Proteomes" id="UP000095552"/>
    </source>
</evidence>
<dbReference type="AlphaFoldDB" id="A0A1E5T7A6"/>